<keyword evidence="1" id="KW-0175">Coiled coil</keyword>
<sequence length="640" mass="75709">MQQTFWHDIYSERLLWAENAYQSFIEKFDSDRLINTHLNNKKQASIIIYGSTQVGKTTFILTLLGVDENKISQVDKVLRAGQTLGNSATSRSSRYRRSDDQYWHFSHRKKGEEQFNDEEALLILKELRTQVEKGKTKEISTIDVFIPNIYFIPDTNHAVDLLIHDLPGINARNKNENSYVKELVGNYISAADMIFLVGKIDGLGFLKNEELDNPLLSAWYFNSTVYKVILTHSFSNASIKDKIINNDINSLESFNDYIFEQINTMELRLPQSIKEQLYPIECGRSWNSLIKGNDKFTERSIQLRKVILNKLYQDIENSMNPLSRLKTGYMLPEYLKQQREKEIEEYNIYIDKLTKEINEIDGKIESKKTYYRENKNKIEGIKNELDDISKSLKENRKKKKILSYENKKLEPICFQSIDYLSSSNKSVGILKAFLLNEKQKIIDSYNDWLDFNYKIIESEDDPNKYLNDPLDCFYSIYHKLDDYTIDRYFFDSNYDNDVSSIHSAIKEAQKELFEATQSVIDAFLNKQKKKKKIEERSISRKIEESQYFITKNEQHIFEKKEELSSVNEVFKFKLLQLDEKISNSRFFNIHIYNSYKKREHELTTLFKKSEGNREKQLSYLFLIRILRKDFLYIKNLEPLM</sequence>
<feature type="domain" description="Dynamin N-terminal" evidence="2">
    <location>
        <begin position="46"/>
        <end position="197"/>
    </location>
</feature>
<dbReference type="InterPro" id="IPR027417">
    <property type="entry name" value="P-loop_NTPase"/>
</dbReference>
<gene>
    <name evidence="3" type="ORF">NA736_03860</name>
</gene>
<feature type="coiled-coil region" evidence="1">
    <location>
        <begin position="336"/>
        <end position="398"/>
    </location>
</feature>
<dbReference type="Proteomes" id="UP001332939">
    <property type="component" value="Unassembled WGS sequence"/>
</dbReference>
<dbReference type="RefSeq" id="WP_325932550.1">
    <property type="nucleotide sequence ID" value="NZ_JAMZOO010000001.1"/>
</dbReference>
<dbReference type="Gene3D" id="3.40.50.300">
    <property type="entry name" value="P-loop containing nucleotide triphosphate hydrolases"/>
    <property type="match status" value="1"/>
</dbReference>
<keyword evidence="4" id="KW-1185">Reference proteome</keyword>
<proteinExistence type="predicted"/>
<evidence type="ECO:0000256" key="1">
    <source>
        <dbReference type="SAM" id="Coils"/>
    </source>
</evidence>
<evidence type="ECO:0000259" key="2">
    <source>
        <dbReference type="Pfam" id="PF00350"/>
    </source>
</evidence>
<organism evidence="3 4">
    <name type="scientific">Proteus cibi</name>
    <dbReference type="NCBI Taxonomy" id="2050966"/>
    <lineage>
        <taxon>Bacteria</taxon>
        <taxon>Pseudomonadati</taxon>
        <taxon>Pseudomonadota</taxon>
        <taxon>Gammaproteobacteria</taxon>
        <taxon>Enterobacterales</taxon>
        <taxon>Morganellaceae</taxon>
        <taxon>Proteus</taxon>
    </lineage>
</organism>
<dbReference type="Pfam" id="PF00350">
    <property type="entry name" value="Dynamin_N"/>
    <property type="match status" value="1"/>
</dbReference>
<dbReference type="EMBL" id="JAMZOO010000001">
    <property type="protein sequence ID" value="MEB6856163.1"/>
    <property type="molecule type" value="Genomic_DNA"/>
</dbReference>
<protein>
    <submittedName>
        <fullName evidence="3">Dynamin family protein</fullName>
    </submittedName>
</protein>
<dbReference type="SUPFAM" id="SSF52540">
    <property type="entry name" value="P-loop containing nucleoside triphosphate hydrolases"/>
    <property type="match status" value="1"/>
</dbReference>
<name>A0ABU6EAQ8_9GAMM</name>
<dbReference type="InterPro" id="IPR045063">
    <property type="entry name" value="Dynamin_N"/>
</dbReference>
<evidence type="ECO:0000313" key="3">
    <source>
        <dbReference type="EMBL" id="MEB6856163.1"/>
    </source>
</evidence>
<evidence type="ECO:0000313" key="4">
    <source>
        <dbReference type="Proteomes" id="UP001332939"/>
    </source>
</evidence>
<comment type="caution">
    <text evidence="3">The sequence shown here is derived from an EMBL/GenBank/DDBJ whole genome shotgun (WGS) entry which is preliminary data.</text>
</comment>
<accession>A0ABU6EAQ8</accession>
<reference evidence="3 4" key="1">
    <citation type="submission" date="2022-05" db="EMBL/GenBank/DDBJ databases">
        <title>Whole genome sequences of Escherichia coli of fish isolates collected from Assam, India.</title>
        <authorList>
            <person name="Sudha S."/>
            <person name="Muneeb K.H."/>
            <person name="Rakshit O."/>
            <person name="Mendem S.K."/>
            <person name="Raisen C."/>
            <person name="Holmes M.A."/>
            <person name="Shome B.R."/>
            <person name="Sivaraman G.K."/>
        </authorList>
    </citation>
    <scope>NUCLEOTIDE SEQUENCE [LARGE SCALE GENOMIC DNA]</scope>
    <source>
        <strain evidence="3 4">278</strain>
    </source>
</reference>